<keyword evidence="11" id="KW-1185">Reference proteome</keyword>
<organism evidence="10 11">
    <name type="scientific">Saponaria officinalis</name>
    <name type="common">Common soapwort</name>
    <name type="synonym">Lychnis saponaria</name>
    <dbReference type="NCBI Taxonomy" id="3572"/>
    <lineage>
        <taxon>Eukaryota</taxon>
        <taxon>Viridiplantae</taxon>
        <taxon>Streptophyta</taxon>
        <taxon>Embryophyta</taxon>
        <taxon>Tracheophyta</taxon>
        <taxon>Spermatophyta</taxon>
        <taxon>Magnoliopsida</taxon>
        <taxon>eudicotyledons</taxon>
        <taxon>Gunneridae</taxon>
        <taxon>Pentapetalae</taxon>
        <taxon>Caryophyllales</taxon>
        <taxon>Caryophyllaceae</taxon>
        <taxon>Caryophylleae</taxon>
        <taxon>Saponaria</taxon>
    </lineage>
</organism>
<sequence>MASSSTLLTKTISSSKINLQNPKSLAFSSTTNNFSQVGFKFSGKSFTKTLKLNPKSFTCRNQAISSDRSPNDGRVQNFSVYELNHRDRESPAILKLSKKTDVFALGDLVPFTNTLYSGDLQKRLGITAGLCILIQNKPEKKGDRYEAAYSFYFGDYGHLSIQGPYLTYEDSYLTVTGGTGIFEGAYGKVLLHQIVYPIKIFYTFYLKGLKCDLPDVFLSTPVEPRPDVEPSPAAKGTLPEGVIPNFTD</sequence>
<evidence type="ECO:0000256" key="4">
    <source>
        <dbReference type="ARBA" id="ARBA00022528"/>
    </source>
</evidence>
<dbReference type="InterPro" id="IPR034871">
    <property type="entry name" value="Allene_oxi_cyc_sf"/>
</dbReference>
<dbReference type="EMBL" id="JBDFQZ010000010">
    <property type="protein sequence ID" value="KAK9683247.1"/>
    <property type="molecule type" value="Genomic_DNA"/>
</dbReference>
<gene>
    <name evidence="10" type="ORF">RND81_10G126100</name>
</gene>
<evidence type="ECO:0000256" key="6">
    <source>
        <dbReference type="ARBA" id="ARBA00022946"/>
    </source>
</evidence>
<reference evidence="10" key="1">
    <citation type="submission" date="2024-03" db="EMBL/GenBank/DDBJ databases">
        <title>WGS assembly of Saponaria officinalis var. Norfolk2.</title>
        <authorList>
            <person name="Jenkins J."/>
            <person name="Shu S."/>
            <person name="Grimwood J."/>
            <person name="Barry K."/>
            <person name="Goodstein D."/>
            <person name="Schmutz J."/>
            <person name="Leebens-Mack J."/>
            <person name="Osbourn A."/>
        </authorList>
    </citation>
    <scope>NUCLEOTIDE SEQUENCE [LARGE SCALE GENOMIC DNA]</scope>
    <source>
        <strain evidence="10">JIC</strain>
    </source>
</reference>
<keyword evidence="4" id="KW-0150">Chloroplast</keyword>
<name>A0AAW1I3S1_SAPOF</name>
<keyword evidence="5" id="KW-0934">Plastid</keyword>
<evidence type="ECO:0000256" key="9">
    <source>
        <dbReference type="SAM" id="MobiDB-lite"/>
    </source>
</evidence>
<dbReference type="Proteomes" id="UP001443914">
    <property type="component" value="Unassembled WGS sequence"/>
</dbReference>
<comment type="subcellular location">
    <subcellularLocation>
        <location evidence="1">Plastid</location>
        <location evidence="1">Chloroplast</location>
    </subcellularLocation>
</comment>
<evidence type="ECO:0000256" key="1">
    <source>
        <dbReference type="ARBA" id="ARBA00004229"/>
    </source>
</evidence>
<proteinExistence type="inferred from homology"/>
<dbReference type="SUPFAM" id="SSF141493">
    <property type="entry name" value="Allene oxide cyclase-like"/>
    <property type="match status" value="1"/>
</dbReference>
<comment type="similarity">
    <text evidence="2">Belongs to the allene oxide cyclase family.</text>
</comment>
<accession>A0AAW1I3S1</accession>
<evidence type="ECO:0000313" key="10">
    <source>
        <dbReference type="EMBL" id="KAK9683247.1"/>
    </source>
</evidence>
<dbReference type="PANTHER" id="PTHR31843:SF11">
    <property type="entry name" value="ALLENE OXIDE CYCLASE 4, CHLOROPLASTIC"/>
    <property type="match status" value="1"/>
</dbReference>
<evidence type="ECO:0000313" key="11">
    <source>
        <dbReference type="Proteomes" id="UP001443914"/>
    </source>
</evidence>
<dbReference type="PANTHER" id="PTHR31843">
    <property type="entry name" value="ALLENE OXIDE CYCLASE 4, CHLOROPLASTIC"/>
    <property type="match status" value="1"/>
</dbReference>
<evidence type="ECO:0000256" key="2">
    <source>
        <dbReference type="ARBA" id="ARBA00007982"/>
    </source>
</evidence>
<protein>
    <recommendedName>
        <fullName evidence="3">allene-oxide cyclase</fullName>
        <ecNumber evidence="3">5.3.99.6</ecNumber>
    </recommendedName>
</protein>
<evidence type="ECO:0000256" key="5">
    <source>
        <dbReference type="ARBA" id="ARBA00022640"/>
    </source>
</evidence>
<dbReference type="AlphaFoldDB" id="A0AAW1I3S1"/>
<dbReference type="GO" id="GO:0046423">
    <property type="term" value="F:allene-oxide cyclase activity"/>
    <property type="evidence" value="ECO:0007669"/>
    <property type="project" value="UniProtKB-EC"/>
</dbReference>
<dbReference type="InterPro" id="IPR044859">
    <property type="entry name" value="Allene_oxi_cyc_Dirigent"/>
</dbReference>
<dbReference type="Gene3D" id="2.40.480.10">
    <property type="entry name" value="Allene oxide cyclase-like"/>
    <property type="match status" value="1"/>
</dbReference>
<evidence type="ECO:0000256" key="3">
    <source>
        <dbReference type="ARBA" id="ARBA00012209"/>
    </source>
</evidence>
<dbReference type="InterPro" id="IPR009410">
    <property type="entry name" value="Allene_ox_cyc"/>
</dbReference>
<dbReference type="Pfam" id="PF06351">
    <property type="entry name" value="Allene_ox_cyc"/>
    <property type="match status" value="1"/>
</dbReference>
<evidence type="ECO:0000256" key="8">
    <source>
        <dbReference type="ARBA" id="ARBA00049891"/>
    </source>
</evidence>
<comment type="caution">
    <text evidence="10">The sequence shown here is derived from an EMBL/GenBank/DDBJ whole genome shotgun (WGS) entry which is preliminary data.</text>
</comment>
<comment type="catalytic activity">
    <reaction evidence="8">
        <text>(9Z,13S,15Z)-12,13-epoxyoctadeca-9,11,15-trienoate = (9S,13S,15Z)-12-oxophyto-10,15-dienoate</text>
        <dbReference type="Rhea" id="RHEA:22592"/>
        <dbReference type="ChEBI" id="CHEBI:36438"/>
        <dbReference type="ChEBI" id="CHEBI:57411"/>
        <dbReference type="EC" id="5.3.99.6"/>
    </reaction>
</comment>
<dbReference type="GO" id="GO:0009507">
    <property type="term" value="C:chloroplast"/>
    <property type="evidence" value="ECO:0007669"/>
    <property type="project" value="UniProtKB-SubCell"/>
</dbReference>
<feature type="region of interest" description="Disordered" evidence="9">
    <location>
        <begin position="224"/>
        <end position="248"/>
    </location>
</feature>
<keyword evidence="6" id="KW-0809">Transit peptide</keyword>
<evidence type="ECO:0000256" key="7">
    <source>
        <dbReference type="ARBA" id="ARBA00023235"/>
    </source>
</evidence>
<keyword evidence="7" id="KW-0413">Isomerase</keyword>
<dbReference type="GO" id="GO:0009695">
    <property type="term" value="P:jasmonic acid biosynthetic process"/>
    <property type="evidence" value="ECO:0007669"/>
    <property type="project" value="InterPro"/>
</dbReference>
<dbReference type="EC" id="5.3.99.6" evidence="3"/>